<organism evidence="2">
    <name type="scientific">uncultured Friedmanniella sp</name>
    <dbReference type="NCBI Taxonomy" id="335381"/>
    <lineage>
        <taxon>Bacteria</taxon>
        <taxon>Bacillati</taxon>
        <taxon>Actinomycetota</taxon>
        <taxon>Actinomycetes</taxon>
        <taxon>Propionibacteriales</taxon>
        <taxon>Nocardioidaceae</taxon>
        <taxon>Friedmanniella</taxon>
        <taxon>environmental samples</taxon>
    </lineage>
</organism>
<feature type="region of interest" description="Disordered" evidence="1">
    <location>
        <begin position="1"/>
        <end position="29"/>
    </location>
</feature>
<keyword evidence="2" id="KW-0436">Ligase</keyword>
<dbReference type="EC" id="6.2.1.5" evidence="2"/>
<accession>A0A6J4KJS6</accession>
<feature type="non-terminal residue" evidence="2">
    <location>
        <position position="1"/>
    </location>
</feature>
<evidence type="ECO:0000313" key="2">
    <source>
        <dbReference type="EMBL" id="CAA9306952.1"/>
    </source>
</evidence>
<name>A0A6J4KJS6_9ACTN</name>
<dbReference type="EMBL" id="CADCTS010000256">
    <property type="protein sequence ID" value="CAA9306952.1"/>
    <property type="molecule type" value="Genomic_DNA"/>
</dbReference>
<reference evidence="2" key="1">
    <citation type="submission" date="2020-02" db="EMBL/GenBank/DDBJ databases">
        <authorList>
            <person name="Meier V. D."/>
        </authorList>
    </citation>
    <scope>NUCLEOTIDE SEQUENCE</scope>
    <source>
        <strain evidence="2">AVDCRST_MAG48</strain>
    </source>
</reference>
<dbReference type="GO" id="GO:0004775">
    <property type="term" value="F:succinate-CoA ligase (ADP-forming) activity"/>
    <property type="evidence" value="ECO:0007669"/>
    <property type="project" value="UniProtKB-EC"/>
</dbReference>
<protein>
    <submittedName>
        <fullName evidence="2">Succinyl-CoA ligase [ADP-forming] beta chain</fullName>
        <ecNumber evidence="2">6.2.1.5</ecNumber>
    </submittedName>
</protein>
<sequence>SSPRRRCPGWSRWTRWTAPPSAPPSWLGT</sequence>
<gene>
    <name evidence="2" type="ORF">AVDCRST_MAG48-1766</name>
</gene>
<evidence type="ECO:0000256" key="1">
    <source>
        <dbReference type="SAM" id="MobiDB-lite"/>
    </source>
</evidence>
<proteinExistence type="predicted"/>
<dbReference type="AlphaFoldDB" id="A0A6J4KJS6"/>
<feature type="non-terminal residue" evidence="2">
    <location>
        <position position="29"/>
    </location>
</feature>